<dbReference type="EMBL" id="LAZR01007499">
    <property type="protein sequence ID" value="KKM84880.1"/>
    <property type="molecule type" value="Genomic_DNA"/>
</dbReference>
<accession>A0A0F9N7Y3</accession>
<reference evidence="1" key="1">
    <citation type="journal article" date="2015" name="Nature">
        <title>Complex archaea that bridge the gap between prokaryotes and eukaryotes.</title>
        <authorList>
            <person name="Spang A."/>
            <person name="Saw J.H."/>
            <person name="Jorgensen S.L."/>
            <person name="Zaremba-Niedzwiedzka K."/>
            <person name="Martijn J."/>
            <person name="Lind A.E."/>
            <person name="van Eijk R."/>
            <person name="Schleper C."/>
            <person name="Guy L."/>
            <person name="Ettema T.J."/>
        </authorList>
    </citation>
    <scope>NUCLEOTIDE SEQUENCE</scope>
</reference>
<name>A0A0F9N7Y3_9ZZZZ</name>
<protein>
    <submittedName>
        <fullName evidence="1">Uncharacterized protein</fullName>
    </submittedName>
</protein>
<sequence>MKVSGDYDRILVDNFKEELEWLEDEFDLLFKHKKNYSKDDIALGNLIIEKVIDNISSNDSEELINLLTITLNRIEQTYSEFF</sequence>
<proteinExistence type="predicted"/>
<dbReference type="AlphaFoldDB" id="A0A0F9N7Y3"/>
<evidence type="ECO:0000313" key="1">
    <source>
        <dbReference type="EMBL" id="KKM84880.1"/>
    </source>
</evidence>
<comment type="caution">
    <text evidence="1">The sequence shown here is derived from an EMBL/GenBank/DDBJ whole genome shotgun (WGS) entry which is preliminary data.</text>
</comment>
<organism evidence="1">
    <name type="scientific">marine sediment metagenome</name>
    <dbReference type="NCBI Taxonomy" id="412755"/>
    <lineage>
        <taxon>unclassified sequences</taxon>
        <taxon>metagenomes</taxon>
        <taxon>ecological metagenomes</taxon>
    </lineage>
</organism>
<gene>
    <name evidence="1" type="ORF">LCGC14_1294660</name>
</gene>